<dbReference type="Proteomes" id="UP001176941">
    <property type="component" value="Unassembled WGS sequence"/>
</dbReference>
<dbReference type="EMBL" id="CATKSN020000482">
    <property type="protein sequence ID" value="CAI9149611.1"/>
    <property type="molecule type" value="Genomic_DNA"/>
</dbReference>
<dbReference type="EMBL" id="CATKSN020000610">
    <property type="protein sequence ID" value="CAI9149993.1"/>
    <property type="molecule type" value="Genomic_DNA"/>
</dbReference>
<protein>
    <recommendedName>
        <fullName evidence="5">Secreted protein</fullName>
    </recommendedName>
</protein>
<organism evidence="3 4">
    <name type="scientific">Rangifer tarandus platyrhynchus</name>
    <name type="common">Svalbard reindeer</name>
    <dbReference type="NCBI Taxonomy" id="3082113"/>
    <lineage>
        <taxon>Eukaryota</taxon>
        <taxon>Metazoa</taxon>
        <taxon>Chordata</taxon>
        <taxon>Craniata</taxon>
        <taxon>Vertebrata</taxon>
        <taxon>Euteleostomi</taxon>
        <taxon>Mammalia</taxon>
        <taxon>Eutheria</taxon>
        <taxon>Laurasiatheria</taxon>
        <taxon>Artiodactyla</taxon>
        <taxon>Ruminantia</taxon>
        <taxon>Pecora</taxon>
        <taxon>Cervidae</taxon>
        <taxon>Odocoileinae</taxon>
        <taxon>Rangifer</taxon>
    </lineage>
</organism>
<feature type="non-terminal residue" evidence="3">
    <location>
        <position position="109"/>
    </location>
</feature>
<evidence type="ECO:0000313" key="2">
    <source>
        <dbReference type="EMBL" id="CAI9149611.1"/>
    </source>
</evidence>
<sequence>MRMRTPTAGRLMAVVQQLLLASVKAVPSGRRALAAIGRAEPQRPAWLGRGRPLLAASRIKHRNCEVFEHRKERRGRGRSRSSKRNGALKACRDCLETLEEVWDLTSLLQ</sequence>
<evidence type="ECO:0000313" key="3">
    <source>
        <dbReference type="EMBL" id="CAI9149993.1"/>
    </source>
</evidence>
<keyword evidence="4" id="KW-1185">Reference proteome</keyword>
<feature type="chain" id="PRO_5045028841" description="Secreted protein" evidence="1">
    <location>
        <begin position="26"/>
        <end position="109"/>
    </location>
</feature>
<proteinExistence type="predicted"/>
<evidence type="ECO:0000313" key="4">
    <source>
        <dbReference type="Proteomes" id="UP001176941"/>
    </source>
</evidence>
<feature type="signal peptide" evidence="1">
    <location>
        <begin position="1"/>
        <end position="25"/>
    </location>
</feature>
<evidence type="ECO:0000256" key="1">
    <source>
        <dbReference type="SAM" id="SignalP"/>
    </source>
</evidence>
<name>A0ABN8XKQ0_RANTA</name>
<reference evidence="3 4" key="1">
    <citation type="submission" date="2023-04" db="EMBL/GenBank/DDBJ databases">
        <authorList>
            <consortium name="ELIXIR-Norway"/>
        </authorList>
    </citation>
    <scope>NUCLEOTIDE SEQUENCE [LARGE SCALE GENOMIC DNA]</scope>
</reference>
<comment type="caution">
    <text evidence="3">The sequence shown here is derived from an EMBL/GenBank/DDBJ whole genome shotgun (WGS) entry which is preliminary data.</text>
</comment>
<accession>A0ABN8XKQ0</accession>
<keyword evidence="1" id="KW-0732">Signal</keyword>
<evidence type="ECO:0008006" key="5">
    <source>
        <dbReference type="Google" id="ProtNLM"/>
    </source>
</evidence>
<gene>
    <name evidence="2" type="ORF">MRATA1EN1_LOCUS31229</name>
    <name evidence="3" type="ORF">MRATA1EN1_LOCUS31611</name>
</gene>